<comment type="caution">
    <text evidence="2">The sequence shown here is derived from an EMBL/GenBank/DDBJ whole genome shotgun (WGS) entry which is preliminary data.</text>
</comment>
<dbReference type="RefSeq" id="WP_200272052.1">
    <property type="nucleotide sequence ID" value="NZ_JAENIJ010000025.1"/>
</dbReference>
<feature type="compositionally biased region" description="Polar residues" evidence="1">
    <location>
        <begin position="218"/>
        <end position="230"/>
    </location>
</feature>
<gene>
    <name evidence="2" type="ORF">JIN85_14710</name>
</gene>
<evidence type="ECO:0000313" key="2">
    <source>
        <dbReference type="EMBL" id="MBK1883670.1"/>
    </source>
</evidence>
<evidence type="ECO:0000313" key="3">
    <source>
        <dbReference type="Proteomes" id="UP000603141"/>
    </source>
</evidence>
<keyword evidence="3" id="KW-1185">Reference proteome</keyword>
<feature type="compositionally biased region" description="Polar residues" evidence="1">
    <location>
        <begin position="311"/>
        <end position="320"/>
    </location>
</feature>
<feature type="compositionally biased region" description="Low complexity" evidence="1">
    <location>
        <begin position="101"/>
        <end position="121"/>
    </location>
</feature>
<feature type="region of interest" description="Disordered" evidence="1">
    <location>
        <begin position="216"/>
        <end position="251"/>
    </location>
</feature>
<name>A0A934VWV4_9BACT</name>
<sequence>MDEVVIPEARGKARAISTFLARGGGLRSISRRYGKAGARYTEGPLKGLTHDQALAKAELLWANASPAVKKKYADMASPMNEATDSEIAEAFGTMPESDQDATSPTAVTPSSSPAPVSRATTVNPNATAGAGRGMPLQPLGSNQVVTNATAEGPTAPTRQSLLKSNSIAGVPEAQRGIQEPAKPAPRINRFTGRPFGWLPPEVANAPLTDEYREELANRVTTPKFTPTKSASRGKPLQPLGSRPEDGYTGPKVRYTPGMGYVPVAEPVTGPEAVISYDDYEAAGRRMKSAGSTVEQDRKDSALRAEFGRQRMGTSLSQRRR</sequence>
<evidence type="ECO:0000256" key="1">
    <source>
        <dbReference type="SAM" id="MobiDB-lite"/>
    </source>
</evidence>
<accession>A0A934VWV4</accession>
<proteinExistence type="predicted"/>
<reference evidence="2" key="1">
    <citation type="submission" date="2021-01" db="EMBL/GenBank/DDBJ databases">
        <title>Modified the classification status of verrucomicrobia.</title>
        <authorList>
            <person name="Feng X."/>
        </authorList>
    </citation>
    <scope>NUCLEOTIDE SEQUENCE</scope>
    <source>
        <strain evidence="2">KCTC 22041</strain>
    </source>
</reference>
<dbReference type="AlphaFoldDB" id="A0A934VWV4"/>
<organism evidence="2 3">
    <name type="scientific">Luteolibacter pohnpeiensis</name>
    <dbReference type="NCBI Taxonomy" id="454153"/>
    <lineage>
        <taxon>Bacteria</taxon>
        <taxon>Pseudomonadati</taxon>
        <taxon>Verrucomicrobiota</taxon>
        <taxon>Verrucomicrobiia</taxon>
        <taxon>Verrucomicrobiales</taxon>
        <taxon>Verrucomicrobiaceae</taxon>
        <taxon>Luteolibacter</taxon>
    </lineage>
</organism>
<dbReference type="Proteomes" id="UP000603141">
    <property type="component" value="Unassembled WGS sequence"/>
</dbReference>
<dbReference type="EMBL" id="JAENIJ010000025">
    <property type="protein sequence ID" value="MBK1883670.1"/>
    <property type="molecule type" value="Genomic_DNA"/>
</dbReference>
<protein>
    <submittedName>
        <fullName evidence="2">Uncharacterized protein</fullName>
    </submittedName>
</protein>
<feature type="compositionally biased region" description="Basic and acidic residues" evidence="1">
    <location>
        <begin position="294"/>
        <end position="308"/>
    </location>
</feature>
<feature type="region of interest" description="Disordered" evidence="1">
    <location>
        <begin position="94"/>
        <end position="138"/>
    </location>
</feature>
<feature type="region of interest" description="Disordered" evidence="1">
    <location>
        <begin position="287"/>
        <end position="320"/>
    </location>
</feature>